<sequence>MNLLKELEDSVIEGDEENAKQIAQEIVKKNLDIQKAIFSALLSGMKKVGKLYENHEYFIPEVILSADALNAAFEIFTPHLKENKENVKPT</sequence>
<protein>
    <recommendedName>
        <fullName evidence="3">B12-binding N-terminal domain-containing protein</fullName>
    </recommendedName>
</protein>
<dbReference type="InterPro" id="IPR003759">
    <property type="entry name" value="Cbl-bd_cap"/>
</dbReference>
<dbReference type="PANTHER" id="PTHR45833">
    <property type="entry name" value="METHIONINE SYNTHASE"/>
    <property type="match status" value="1"/>
</dbReference>
<comment type="caution">
    <text evidence="4">The sequence shown here is derived from an EMBL/GenBank/DDBJ whole genome shotgun (WGS) entry which is preliminary data.</text>
</comment>
<accession>X0X575</accession>
<organism evidence="4">
    <name type="scientific">marine sediment metagenome</name>
    <dbReference type="NCBI Taxonomy" id="412755"/>
    <lineage>
        <taxon>unclassified sequences</taxon>
        <taxon>metagenomes</taxon>
        <taxon>ecological metagenomes</taxon>
    </lineage>
</organism>
<feature type="domain" description="B12-binding N-terminal" evidence="3">
    <location>
        <begin position="1"/>
        <end position="88"/>
    </location>
</feature>
<dbReference type="GO" id="GO:0008705">
    <property type="term" value="F:methionine synthase activity"/>
    <property type="evidence" value="ECO:0007669"/>
    <property type="project" value="TreeGrafter"/>
</dbReference>
<evidence type="ECO:0000313" key="4">
    <source>
        <dbReference type="EMBL" id="GAG38384.1"/>
    </source>
</evidence>
<dbReference type="GO" id="GO:0046872">
    <property type="term" value="F:metal ion binding"/>
    <property type="evidence" value="ECO:0007669"/>
    <property type="project" value="UniProtKB-KW"/>
</dbReference>
<keyword evidence="2" id="KW-0170">Cobalt</keyword>
<evidence type="ECO:0000256" key="1">
    <source>
        <dbReference type="ARBA" id="ARBA00022723"/>
    </source>
</evidence>
<dbReference type="SUPFAM" id="SSF47644">
    <property type="entry name" value="Methionine synthase domain"/>
    <property type="match status" value="1"/>
</dbReference>
<dbReference type="SMART" id="SM01018">
    <property type="entry name" value="B12-binding_2"/>
    <property type="match status" value="1"/>
</dbReference>
<evidence type="ECO:0000256" key="2">
    <source>
        <dbReference type="ARBA" id="ARBA00023285"/>
    </source>
</evidence>
<reference evidence="4" key="1">
    <citation type="journal article" date="2014" name="Front. Microbiol.">
        <title>High frequency of phylogenetically diverse reductive dehalogenase-homologous genes in deep subseafloor sedimentary metagenomes.</title>
        <authorList>
            <person name="Kawai M."/>
            <person name="Futagami T."/>
            <person name="Toyoda A."/>
            <person name="Takaki Y."/>
            <person name="Nishi S."/>
            <person name="Hori S."/>
            <person name="Arai W."/>
            <person name="Tsubouchi T."/>
            <person name="Morono Y."/>
            <person name="Uchiyama I."/>
            <person name="Ito T."/>
            <person name="Fujiyama A."/>
            <person name="Inagaki F."/>
            <person name="Takami H."/>
        </authorList>
    </citation>
    <scope>NUCLEOTIDE SEQUENCE</scope>
    <source>
        <strain evidence="4">Expedition CK06-06</strain>
    </source>
</reference>
<evidence type="ECO:0000259" key="3">
    <source>
        <dbReference type="PROSITE" id="PS51337"/>
    </source>
</evidence>
<dbReference type="GO" id="GO:0050667">
    <property type="term" value="P:homocysteine metabolic process"/>
    <property type="evidence" value="ECO:0007669"/>
    <property type="project" value="TreeGrafter"/>
</dbReference>
<gene>
    <name evidence="4" type="ORF">S01H1_63787</name>
</gene>
<name>X0X575_9ZZZZ</name>
<dbReference type="PROSITE" id="PS51337">
    <property type="entry name" value="B12_BINDING_NTER"/>
    <property type="match status" value="1"/>
</dbReference>
<dbReference type="GO" id="GO:0046653">
    <property type="term" value="P:tetrahydrofolate metabolic process"/>
    <property type="evidence" value="ECO:0007669"/>
    <property type="project" value="TreeGrafter"/>
</dbReference>
<dbReference type="InterPro" id="IPR050554">
    <property type="entry name" value="Met_Synthase/Corrinoid"/>
</dbReference>
<dbReference type="PANTHER" id="PTHR45833:SF1">
    <property type="entry name" value="METHIONINE SYNTHASE"/>
    <property type="match status" value="1"/>
</dbReference>
<dbReference type="GO" id="GO:0005829">
    <property type="term" value="C:cytosol"/>
    <property type="evidence" value="ECO:0007669"/>
    <property type="project" value="TreeGrafter"/>
</dbReference>
<dbReference type="EMBL" id="BARS01042003">
    <property type="protein sequence ID" value="GAG38384.1"/>
    <property type="molecule type" value="Genomic_DNA"/>
</dbReference>
<proteinExistence type="predicted"/>
<dbReference type="Gene3D" id="1.10.1240.10">
    <property type="entry name" value="Methionine synthase domain"/>
    <property type="match status" value="1"/>
</dbReference>
<dbReference type="Pfam" id="PF02607">
    <property type="entry name" value="B12-binding_2"/>
    <property type="match status" value="1"/>
</dbReference>
<dbReference type="AlphaFoldDB" id="X0X575"/>
<feature type="non-terminal residue" evidence="4">
    <location>
        <position position="90"/>
    </location>
</feature>
<keyword evidence="1" id="KW-0479">Metal-binding</keyword>
<dbReference type="InterPro" id="IPR036594">
    <property type="entry name" value="Meth_synthase_dom"/>
</dbReference>